<dbReference type="EMBL" id="CM056806">
    <property type="protein sequence ID" value="KAJ8704919.1"/>
    <property type="molecule type" value="Genomic_DNA"/>
</dbReference>
<evidence type="ECO:0000313" key="2">
    <source>
        <dbReference type="Proteomes" id="UP001231649"/>
    </source>
</evidence>
<proteinExistence type="predicted"/>
<accession>A0ACC2Q042</accession>
<comment type="caution">
    <text evidence="1">The sequence shown here is derived from an EMBL/GenBank/DDBJ whole genome shotgun (WGS) entry which is preliminary data.</text>
</comment>
<organism evidence="1 2">
    <name type="scientific">Mythimna loreyi</name>
    <dbReference type="NCBI Taxonomy" id="667449"/>
    <lineage>
        <taxon>Eukaryota</taxon>
        <taxon>Metazoa</taxon>
        <taxon>Ecdysozoa</taxon>
        <taxon>Arthropoda</taxon>
        <taxon>Hexapoda</taxon>
        <taxon>Insecta</taxon>
        <taxon>Pterygota</taxon>
        <taxon>Neoptera</taxon>
        <taxon>Endopterygota</taxon>
        <taxon>Lepidoptera</taxon>
        <taxon>Glossata</taxon>
        <taxon>Ditrysia</taxon>
        <taxon>Noctuoidea</taxon>
        <taxon>Noctuidae</taxon>
        <taxon>Noctuinae</taxon>
        <taxon>Hadenini</taxon>
        <taxon>Mythimna</taxon>
    </lineage>
</organism>
<evidence type="ECO:0000313" key="1">
    <source>
        <dbReference type="EMBL" id="KAJ8704919.1"/>
    </source>
</evidence>
<reference evidence="1" key="1">
    <citation type="submission" date="2023-03" db="EMBL/GenBank/DDBJ databases">
        <title>Chromosome-level genomes of two armyworms, Mythimna separata and Mythimna loreyi, provide insights into the biosynthesis and reception of sex pheromones.</title>
        <authorList>
            <person name="Zhao H."/>
        </authorList>
    </citation>
    <scope>NUCLEOTIDE SEQUENCE</scope>
    <source>
        <strain evidence="1">BeijingLab</strain>
    </source>
</reference>
<name>A0ACC2Q042_9NEOP</name>
<sequence>MMDQTEIKCEFPDYGNQCCVCLSVGRKLSLLGEFINVYKIITSDIPNHDSISLEDIKLCWECKAFLRRASIFQQQAAKANEMLQLGQSYLFGTQSSLTTIILNDTHPNTIYVNNLQVRVQTDPKICDGNSEDDEMKDASDDFADDCTKIEEITKESTGAAKTNADCTDHTTTDNFRPKDPSELRKYTDQTKPKSTRWATKRALQNKKPKFKIITECSKDCFRKTQVDDEELKTLIKSERDSLYFMSKRFKCQKCVLTFTSRDVWEKHDVMFHSKVTKYICDICASNIANKRLLSQHIRAHYNKYSCTLCDFSCYDKSQIKWHSQRRHRKIFQCLKCELKFRSRWEFFKHYKEWHEKFICDYCGISFKMRYCIKNHIRKQHSPFECKPCNKRWARYNGLWLHNKTAHNIGVAAYCVECDKQYRDVYRYRWHLANSTRHRQHKKHRIPCPGCDKVFSKNIYMKDHYNLVHLKFYKYRCEQCDKNFIRNADLVKHTRRVHEGILPPKNKICYICGRGFSTNKILTNHLRTHTGEKPFICTICSARFAQSTALSAHARAIHHTVIKPS</sequence>
<dbReference type="Proteomes" id="UP001231649">
    <property type="component" value="Chromosome 30"/>
</dbReference>
<keyword evidence="2" id="KW-1185">Reference proteome</keyword>
<gene>
    <name evidence="1" type="ORF">PYW08_012239</name>
</gene>
<protein>
    <submittedName>
        <fullName evidence="1">Uncharacterized protein</fullName>
    </submittedName>
</protein>